<feature type="compositionally biased region" description="Basic and acidic residues" evidence="1">
    <location>
        <begin position="323"/>
        <end position="338"/>
    </location>
</feature>
<proteinExistence type="predicted"/>
<feature type="region of interest" description="Disordered" evidence="1">
    <location>
        <begin position="1"/>
        <end position="82"/>
    </location>
</feature>
<feature type="compositionally biased region" description="Low complexity" evidence="1">
    <location>
        <begin position="311"/>
        <end position="322"/>
    </location>
</feature>
<feature type="compositionally biased region" description="Low complexity" evidence="1">
    <location>
        <begin position="9"/>
        <end position="21"/>
    </location>
</feature>
<evidence type="ECO:0000313" key="3">
    <source>
        <dbReference type="Proteomes" id="UP000178129"/>
    </source>
</evidence>
<protein>
    <submittedName>
        <fullName evidence="2">Uncharacterized protein</fullName>
    </submittedName>
</protein>
<name>A0A1E1JS60_9HELO</name>
<feature type="compositionally biased region" description="Basic and acidic residues" evidence="1">
    <location>
        <begin position="345"/>
        <end position="355"/>
    </location>
</feature>
<accession>A0A1E1JS60</accession>
<evidence type="ECO:0000256" key="1">
    <source>
        <dbReference type="SAM" id="MobiDB-lite"/>
    </source>
</evidence>
<dbReference type="InParanoid" id="A0A1E1JS60"/>
<organism evidence="2 3">
    <name type="scientific">Rhynchosporium graminicola</name>
    <dbReference type="NCBI Taxonomy" id="2792576"/>
    <lineage>
        <taxon>Eukaryota</taxon>
        <taxon>Fungi</taxon>
        <taxon>Dikarya</taxon>
        <taxon>Ascomycota</taxon>
        <taxon>Pezizomycotina</taxon>
        <taxon>Leotiomycetes</taxon>
        <taxon>Helotiales</taxon>
        <taxon>Ploettnerulaceae</taxon>
        <taxon>Rhynchosporium</taxon>
    </lineage>
</organism>
<gene>
    <name evidence="2" type="ORF">RCO7_04426</name>
</gene>
<keyword evidence="3" id="KW-1185">Reference proteome</keyword>
<evidence type="ECO:0000313" key="2">
    <source>
        <dbReference type="EMBL" id="CZS88589.1"/>
    </source>
</evidence>
<dbReference type="EMBL" id="FJUW01000002">
    <property type="protein sequence ID" value="CZS88589.1"/>
    <property type="molecule type" value="Genomic_DNA"/>
</dbReference>
<dbReference type="STRING" id="914237.A0A1E1JS60"/>
<comment type="caution">
    <text evidence="2">The sequence shown here is derived from an EMBL/GenBank/DDBJ whole genome shotgun (WGS) entry which is preliminary data.</text>
</comment>
<reference evidence="3" key="1">
    <citation type="submission" date="2016-03" db="EMBL/GenBank/DDBJ databases">
        <authorList>
            <person name="Ploux O."/>
        </authorList>
    </citation>
    <scope>NUCLEOTIDE SEQUENCE [LARGE SCALE GENOMIC DNA]</scope>
    <source>
        <strain evidence="3">UK7</strain>
    </source>
</reference>
<dbReference type="Proteomes" id="UP000178129">
    <property type="component" value="Unassembled WGS sequence"/>
</dbReference>
<dbReference type="AlphaFoldDB" id="A0A1E1JS60"/>
<sequence>MPRKLPWVASSSAAVPSKRSAGTPTTKRLKVKNASSDSDEKGTIASFRKGKPREPKDCPASSSPPPDPPSESFMADGKDNDDKYRMVEDEFLTVAQKFTVHLHAAEYKRQQSAFKSQNAEAINSISRPVTGKMPDQTKRKLEATAVAKRQRAIIAGILGKKESGANSDDSDIEELPYIGTTLHGLMDSPRRKAASLARLNTVATTRAAAGFKKPAIQTSTDLHTSLVDSPKPKHALQQAQAQLLLEFSDDDDDDDLDAPIPAPNLVALNRTPATSFSLHSLSVKTTTIKREPLTSTPHVPKMEPHVKTEPSLSSSILGTMSSHHMEDTPKPSRLERIRLARAKKEKAQKIKKEEDYNTIPIF</sequence>
<feature type="region of interest" description="Disordered" evidence="1">
    <location>
        <begin position="290"/>
        <end position="362"/>
    </location>
</feature>